<accession>A0A843TW71</accession>
<dbReference type="Proteomes" id="UP000652761">
    <property type="component" value="Unassembled WGS sequence"/>
</dbReference>
<sequence length="115" mass="13186">MAEAQPASGLRRRHRPCHLQEGDVCPVALPVRRRHRGFRAFFFREPPRNEENTTHGGGEHAYHARKPLNIQTTLKYPKNMDSTLGGNLTHTSMEFSHSQPRTTRKLRHEGEGEHA</sequence>
<protein>
    <submittedName>
        <fullName evidence="2">Uncharacterized protein</fullName>
    </submittedName>
</protein>
<evidence type="ECO:0000313" key="2">
    <source>
        <dbReference type="EMBL" id="MQL72529.1"/>
    </source>
</evidence>
<proteinExistence type="predicted"/>
<evidence type="ECO:0000313" key="3">
    <source>
        <dbReference type="Proteomes" id="UP000652761"/>
    </source>
</evidence>
<evidence type="ECO:0000256" key="1">
    <source>
        <dbReference type="SAM" id="MobiDB-lite"/>
    </source>
</evidence>
<keyword evidence="3" id="KW-1185">Reference proteome</keyword>
<feature type="compositionally biased region" description="Basic and acidic residues" evidence="1">
    <location>
        <begin position="47"/>
        <end position="62"/>
    </location>
</feature>
<feature type="compositionally biased region" description="Polar residues" evidence="1">
    <location>
        <begin position="69"/>
        <end position="101"/>
    </location>
</feature>
<comment type="caution">
    <text evidence="2">The sequence shown here is derived from an EMBL/GenBank/DDBJ whole genome shotgun (WGS) entry which is preliminary data.</text>
</comment>
<feature type="region of interest" description="Disordered" evidence="1">
    <location>
        <begin position="47"/>
        <end position="115"/>
    </location>
</feature>
<dbReference type="EMBL" id="NMUH01000133">
    <property type="protein sequence ID" value="MQL72529.1"/>
    <property type="molecule type" value="Genomic_DNA"/>
</dbReference>
<organism evidence="2 3">
    <name type="scientific">Colocasia esculenta</name>
    <name type="common">Wild taro</name>
    <name type="synonym">Arum esculentum</name>
    <dbReference type="NCBI Taxonomy" id="4460"/>
    <lineage>
        <taxon>Eukaryota</taxon>
        <taxon>Viridiplantae</taxon>
        <taxon>Streptophyta</taxon>
        <taxon>Embryophyta</taxon>
        <taxon>Tracheophyta</taxon>
        <taxon>Spermatophyta</taxon>
        <taxon>Magnoliopsida</taxon>
        <taxon>Liliopsida</taxon>
        <taxon>Araceae</taxon>
        <taxon>Aroideae</taxon>
        <taxon>Colocasieae</taxon>
        <taxon>Colocasia</taxon>
    </lineage>
</organism>
<dbReference type="AlphaFoldDB" id="A0A843TW71"/>
<reference evidence="2" key="1">
    <citation type="submission" date="2017-07" db="EMBL/GenBank/DDBJ databases">
        <title>Taro Niue Genome Assembly and Annotation.</title>
        <authorList>
            <person name="Atibalentja N."/>
            <person name="Keating K."/>
            <person name="Fields C.J."/>
        </authorList>
    </citation>
    <scope>NUCLEOTIDE SEQUENCE</scope>
    <source>
        <strain evidence="2">Niue_2</strain>
        <tissue evidence="2">Leaf</tissue>
    </source>
</reference>
<gene>
    <name evidence="2" type="ORF">Taro_004861</name>
</gene>
<name>A0A843TW71_COLES</name>